<keyword evidence="3" id="KW-1185">Reference proteome</keyword>
<organism evidence="2 3">
    <name type="scientific">Actinoplanes auranticolor</name>
    <dbReference type="NCBI Taxonomy" id="47988"/>
    <lineage>
        <taxon>Bacteria</taxon>
        <taxon>Bacillati</taxon>
        <taxon>Actinomycetota</taxon>
        <taxon>Actinomycetes</taxon>
        <taxon>Micromonosporales</taxon>
        <taxon>Micromonosporaceae</taxon>
        <taxon>Actinoplanes</taxon>
    </lineage>
</organism>
<gene>
    <name evidence="2" type="ORF">Aau02nite_80660</name>
</gene>
<sequence length="187" mass="20430">MLSAATVAHPVGDPRFIAEFTAAEQAARRSGLEWTILRCTDFAANALAWAPQLRRGGVVRGAYPAAVTSTVEERDVAAVTVRALLEPEHAGRAYLLTGPQPLTRAAKVEAIGRATGRELTSPRSRRSRYARACSPPASRPRSPTAGWAPWPTTPASRARPRRRWPTVLGRPARTFAEWATDHAEKFR</sequence>
<name>A0A919VWI9_9ACTN</name>
<dbReference type="AlphaFoldDB" id="A0A919VWI9"/>
<proteinExistence type="predicted"/>
<feature type="region of interest" description="Disordered" evidence="1">
    <location>
        <begin position="116"/>
        <end position="167"/>
    </location>
</feature>
<evidence type="ECO:0000256" key="1">
    <source>
        <dbReference type="SAM" id="MobiDB-lite"/>
    </source>
</evidence>
<dbReference type="RefSeq" id="WP_212993872.1">
    <property type="nucleotide sequence ID" value="NZ_BAABEA010000026.1"/>
</dbReference>
<dbReference type="EMBL" id="BOQL01000073">
    <property type="protein sequence ID" value="GIM78402.1"/>
    <property type="molecule type" value="Genomic_DNA"/>
</dbReference>
<dbReference type="InterPro" id="IPR036291">
    <property type="entry name" value="NAD(P)-bd_dom_sf"/>
</dbReference>
<evidence type="ECO:0000313" key="3">
    <source>
        <dbReference type="Proteomes" id="UP000681340"/>
    </source>
</evidence>
<comment type="caution">
    <text evidence="2">The sequence shown here is derived from an EMBL/GenBank/DDBJ whole genome shotgun (WGS) entry which is preliminary data.</text>
</comment>
<reference evidence="2" key="1">
    <citation type="submission" date="2021-03" db="EMBL/GenBank/DDBJ databases">
        <title>Whole genome shotgun sequence of Actinoplanes auranticolor NBRC 12245.</title>
        <authorList>
            <person name="Komaki H."/>
            <person name="Tamura T."/>
        </authorList>
    </citation>
    <scope>NUCLEOTIDE SEQUENCE</scope>
    <source>
        <strain evidence="2">NBRC 12245</strain>
    </source>
</reference>
<accession>A0A919VWI9</accession>
<dbReference type="PANTHER" id="PTHR43162">
    <property type="match status" value="1"/>
</dbReference>
<dbReference type="InterPro" id="IPR051604">
    <property type="entry name" value="Ergot_Alk_Oxidoreductase"/>
</dbReference>
<dbReference type="PANTHER" id="PTHR43162:SF1">
    <property type="entry name" value="PRESTALK A DIFFERENTIATION PROTEIN A"/>
    <property type="match status" value="1"/>
</dbReference>
<dbReference type="Gene3D" id="3.40.50.720">
    <property type="entry name" value="NAD(P)-binding Rossmann-like Domain"/>
    <property type="match status" value="1"/>
</dbReference>
<dbReference type="SUPFAM" id="SSF51735">
    <property type="entry name" value="NAD(P)-binding Rossmann-fold domains"/>
    <property type="match status" value="1"/>
</dbReference>
<dbReference type="Proteomes" id="UP000681340">
    <property type="component" value="Unassembled WGS sequence"/>
</dbReference>
<evidence type="ECO:0000313" key="2">
    <source>
        <dbReference type="EMBL" id="GIM78402.1"/>
    </source>
</evidence>
<protein>
    <submittedName>
        <fullName evidence="2">Uncharacterized protein</fullName>
    </submittedName>
</protein>
<feature type="compositionally biased region" description="Low complexity" evidence="1">
    <location>
        <begin position="130"/>
        <end position="157"/>
    </location>
</feature>